<dbReference type="PANTHER" id="PTHR42788">
    <property type="entry name" value="TAURINE IMPORT ATP-BINDING PROTEIN-RELATED"/>
    <property type="match status" value="1"/>
</dbReference>
<dbReference type="InterPro" id="IPR017871">
    <property type="entry name" value="ABC_transporter-like_CS"/>
</dbReference>
<organism evidence="6 7">
    <name type="scientific">Serratia nematodiphila</name>
    <dbReference type="NCBI Taxonomy" id="458197"/>
    <lineage>
        <taxon>Bacteria</taxon>
        <taxon>Pseudomonadati</taxon>
        <taxon>Pseudomonadota</taxon>
        <taxon>Gammaproteobacteria</taxon>
        <taxon>Enterobacterales</taxon>
        <taxon>Yersiniaceae</taxon>
        <taxon>Serratia</taxon>
    </lineage>
</organism>
<keyword evidence="3" id="KW-0547">Nucleotide-binding</keyword>
<proteinExistence type="inferred from homology"/>
<dbReference type="GO" id="GO:0005524">
    <property type="term" value="F:ATP binding"/>
    <property type="evidence" value="ECO:0007669"/>
    <property type="project" value="UniProtKB-KW"/>
</dbReference>
<dbReference type="Proteomes" id="UP000183031">
    <property type="component" value="Unassembled WGS sequence"/>
</dbReference>
<dbReference type="EMBL" id="FMUT01000003">
    <property type="protein sequence ID" value="SCY16774.1"/>
    <property type="molecule type" value="Genomic_DNA"/>
</dbReference>
<dbReference type="Gene3D" id="3.40.50.300">
    <property type="entry name" value="P-loop containing nucleotide triphosphate hydrolases"/>
    <property type="match status" value="1"/>
</dbReference>
<comment type="caution">
    <text evidence="6">The sequence shown here is derived from an EMBL/GenBank/DDBJ whole genome shotgun (WGS) entry which is preliminary data.</text>
</comment>
<dbReference type="PANTHER" id="PTHR42788:SF13">
    <property type="entry name" value="ALIPHATIC SULFONATES IMPORT ATP-BINDING PROTEIN SSUB"/>
    <property type="match status" value="1"/>
</dbReference>
<dbReference type="SUPFAM" id="SSF52540">
    <property type="entry name" value="P-loop containing nucleoside triphosphate hydrolases"/>
    <property type="match status" value="1"/>
</dbReference>
<evidence type="ECO:0000313" key="7">
    <source>
        <dbReference type="Proteomes" id="UP000183031"/>
    </source>
</evidence>
<protein>
    <submittedName>
        <fullName evidence="6">NitT/TauT family transport system ATP-binding protein</fullName>
    </submittedName>
</protein>
<name>A0A1G5DPZ5_9GAMM</name>
<accession>A0A1G5DPZ5</accession>
<dbReference type="Pfam" id="PF00005">
    <property type="entry name" value="ABC_tran"/>
    <property type="match status" value="1"/>
</dbReference>
<dbReference type="InterPro" id="IPR050166">
    <property type="entry name" value="ABC_transporter_ATP-bind"/>
</dbReference>
<keyword evidence="2" id="KW-0813">Transport</keyword>
<evidence type="ECO:0000256" key="4">
    <source>
        <dbReference type="ARBA" id="ARBA00022840"/>
    </source>
</evidence>
<dbReference type="RefSeq" id="WP_033631685.1">
    <property type="nucleotide sequence ID" value="NZ_CBCSIN010000006.1"/>
</dbReference>
<keyword evidence="4 6" id="KW-0067">ATP-binding</keyword>
<feature type="domain" description="ABC transporter" evidence="5">
    <location>
        <begin position="9"/>
        <end position="244"/>
    </location>
</feature>
<dbReference type="InterPro" id="IPR003593">
    <property type="entry name" value="AAA+_ATPase"/>
</dbReference>
<evidence type="ECO:0000313" key="6">
    <source>
        <dbReference type="EMBL" id="SCY16774.1"/>
    </source>
</evidence>
<evidence type="ECO:0000259" key="5">
    <source>
        <dbReference type="PROSITE" id="PS50893"/>
    </source>
</evidence>
<comment type="similarity">
    <text evidence="1">Belongs to the ABC transporter superfamily.</text>
</comment>
<dbReference type="PROSITE" id="PS50893">
    <property type="entry name" value="ABC_TRANSPORTER_2"/>
    <property type="match status" value="1"/>
</dbReference>
<reference evidence="6 7" key="1">
    <citation type="submission" date="2016-10" db="EMBL/GenBank/DDBJ databases">
        <authorList>
            <person name="Varghese N."/>
            <person name="Submissions S."/>
        </authorList>
    </citation>
    <scope>NUCLEOTIDE SEQUENCE [LARGE SCALE GENOMIC DNA]</scope>
    <source>
        <strain evidence="6 7">CGMCC 1.6853</strain>
    </source>
</reference>
<dbReference type="PROSITE" id="PS00211">
    <property type="entry name" value="ABC_TRANSPORTER_1"/>
    <property type="match status" value="1"/>
</dbReference>
<evidence type="ECO:0000256" key="2">
    <source>
        <dbReference type="ARBA" id="ARBA00022448"/>
    </source>
</evidence>
<keyword evidence="7" id="KW-1185">Reference proteome</keyword>
<gene>
    <name evidence="6" type="ORF">SAMN02927935_00925</name>
</gene>
<dbReference type="CDD" id="cd03293">
    <property type="entry name" value="ABC_NrtD_SsuB_transporters"/>
    <property type="match status" value="1"/>
</dbReference>
<dbReference type="InterPro" id="IPR003439">
    <property type="entry name" value="ABC_transporter-like_ATP-bd"/>
</dbReference>
<dbReference type="SMART" id="SM00382">
    <property type="entry name" value="AAA"/>
    <property type="match status" value="1"/>
</dbReference>
<sequence length="259" mass="28742">MMVKKTTLLTVNNASKSVQPTGKEKRLVLNEINLRLYDNEVVSILGQSGSGKSTLLRILSGLIAPDLGTVMLGDKKVSGPNPQINMVFQTFAIFPWLNVYQNIAFGLQAQDLPPQVVEAQTLKMLDLVGLAPYRDAYPRELSGGMRQRVGFARALAVEPMLLLLDEPFSALDVYTGEHLRSDLLRIWSTRQIKTRSIVLVTHSVEEAVMMSDRILLLGAGTLDGCYHIAQRRETRTREGMQPLTDKISETLSRQIAAAH</sequence>
<evidence type="ECO:0000256" key="3">
    <source>
        <dbReference type="ARBA" id="ARBA00022741"/>
    </source>
</evidence>
<dbReference type="InterPro" id="IPR027417">
    <property type="entry name" value="P-loop_NTPase"/>
</dbReference>
<evidence type="ECO:0000256" key="1">
    <source>
        <dbReference type="ARBA" id="ARBA00005417"/>
    </source>
</evidence>